<name>A0ACB9GDT1_CICIN</name>
<reference evidence="2" key="1">
    <citation type="journal article" date="2022" name="Mol. Ecol. Resour.">
        <title>The genomes of chicory, endive, great burdock and yacon provide insights into Asteraceae palaeo-polyploidization history and plant inulin production.</title>
        <authorList>
            <person name="Fan W."/>
            <person name="Wang S."/>
            <person name="Wang H."/>
            <person name="Wang A."/>
            <person name="Jiang F."/>
            <person name="Liu H."/>
            <person name="Zhao H."/>
            <person name="Xu D."/>
            <person name="Zhang Y."/>
        </authorList>
    </citation>
    <scope>NUCLEOTIDE SEQUENCE [LARGE SCALE GENOMIC DNA]</scope>
    <source>
        <strain evidence="2">cv. Punajuju</strain>
    </source>
</reference>
<keyword evidence="2" id="KW-1185">Reference proteome</keyword>
<dbReference type="EMBL" id="CM042010">
    <property type="protein sequence ID" value="KAI3780897.1"/>
    <property type="molecule type" value="Genomic_DNA"/>
</dbReference>
<sequence>MHPHDEPSISDLRLQHVEEKLDLILGKPNEPKTPLPVFVTEVQLKETLEDILVRFNEGEDARLETIKNFGADLTDSFTQISNQISTMQKDADEGINIRAYQMVSLALGKIANAPQTLEKLDA</sequence>
<gene>
    <name evidence="1" type="ORF">L2E82_10890</name>
</gene>
<evidence type="ECO:0000313" key="2">
    <source>
        <dbReference type="Proteomes" id="UP001055811"/>
    </source>
</evidence>
<organism evidence="1 2">
    <name type="scientific">Cichorium intybus</name>
    <name type="common">Chicory</name>
    <dbReference type="NCBI Taxonomy" id="13427"/>
    <lineage>
        <taxon>Eukaryota</taxon>
        <taxon>Viridiplantae</taxon>
        <taxon>Streptophyta</taxon>
        <taxon>Embryophyta</taxon>
        <taxon>Tracheophyta</taxon>
        <taxon>Spermatophyta</taxon>
        <taxon>Magnoliopsida</taxon>
        <taxon>eudicotyledons</taxon>
        <taxon>Gunneridae</taxon>
        <taxon>Pentapetalae</taxon>
        <taxon>asterids</taxon>
        <taxon>campanulids</taxon>
        <taxon>Asterales</taxon>
        <taxon>Asteraceae</taxon>
        <taxon>Cichorioideae</taxon>
        <taxon>Cichorieae</taxon>
        <taxon>Cichoriinae</taxon>
        <taxon>Cichorium</taxon>
    </lineage>
</organism>
<accession>A0ACB9GDT1</accession>
<reference evidence="1 2" key="2">
    <citation type="journal article" date="2022" name="Mol. Ecol. Resour.">
        <title>The genomes of chicory, endive, great burdock and yacon provide insights into Asteraceae paleo-polyploidization history and plant inulin production.</title>
        <authorList>
            <person name="Fan W."/>
            <person name="Wang S."/>
            <person name="Wang H."/>
            <person name="Wang A."/>
            <person name="Jiang F."/>
            <person name="Liu H."/>
            <person name="Zhao H."/>
            <person name="Xu D."/>
            <person name="Zhang Y."/>
        </authorList>
    </citation>
    <scope>NUCLEOTIDE SEQUENCE [LARGE SCALE GENOMIC DNA]</scope>
    <source>
        <strain evidence="2">cv. Punajuju</strain>
        <tissue evidence="1">Leaves</tissue>
    </source>
</reference>
<protein>
    <submittedName>
        <fullName evidence="1">Uncharacterized protein</fullName>
    </submittedName>
</protein>
<evidence type="ECO:0000313" key="1">
    <source>
        <dbReference type="EMBL" id="KAI3780897.1"/>
    </source>
</evidence>
<comment type="caution">
    <text evidence="1">The sequence shown here is derived from an EMBL/GenBank/DDBJ whole genome shotgun (WGS) entry which is preliminary data.</text>
</comment>
<proteinExistence type="predicted"/>
<dbReference type="Proteomes" id="UP001055811">
    <property type="component" value="Linkage Group LG02"/>
</dbReference>